<dbReference type="SUPFAM" id="SSF52121">
    <property type="entry name" value="Lumazine synthase"/>
    <property type="match status" value="1"/>
</dbReference>
<evidence type="ECO:0000256" key="1">
    <source>
        <dbReference type="ARBA" id="ARBA00004917"/>
    </source>
</evidence>
<dbReference type="STRING" id="1257118.L8GN89"/>
<dbReference type="KEGG" id="acan:ACA1_193330"/>
<keyword evidence="4 7" id="KW-0686">Riboflavin biosynthesis</keyword>
<evidence type="ECO:0000256" key="6">
    <source>
        <dbReference type="ARBA" id="ARBA00048785"/>
    </source>
</evidence>
<comment type="similarity">
    <text evidence="2 7">Belongs to the DMRL synthase family.</text>
</comment>
<organism evidence="8 9">
    <name type="scientific">Acanthamoeba castellanii (strain ATCC 30010 / Neff)</name>
    <dbReference type="NCBI Taxonomy" id="1257118"/>
    <lineage>
        <taxon>Eukaryota</taxon>
        <taxon>Amoebozoa</taxon>
        <taxon>Discosea</taxon>
        <taxon>Longamoebia</taxon>
        <taxon>Centramoebida</taxon>
        <taxon>Acanthamoebidae</taxon>
        <taxon>Acanthamoeba</taxon>
    </lineage>
</organism>
<gene>
    <name evidence="8" type="ORF">ACA1_193330</name>
</gene>
<dbReference type="PANTHER" id="PTHR21058:SF0">
    <property type="entry name" value="6,7-DIMETHYL-8-RIBITYLLUMAZINE SYNTHASE"/>
    <property type="match status" value="1"/>
</dbReference>
<evidence type="ECO:0000256" key="4">
    <source>
        <dbReference type="ARBA" id="ARBA00022619"/>
    </source>
</evidence>
<dbReference type="InterPro" id="IPR002180">
    <property type="entry name" value="LS/RS"/>
</dbReference>
<evidence type="ECO:0000256" key="7">
    <source>
        <dbReference type="RuleBase" id="RU003795"/>
    </source>
</evidence>
<evidence type="ECO:0000256" key="3">
    <source>
        <dbReference type="ARBA" id="ARBA00012664"/>
    </source>
</evidence>
<proteinExistence type="inferred from homology"/>
<dbReference type="OMA" id="CQGVTQG"/>
<reference evidence="8 9" key="1">
    <citation type="journal article" date="2013" name="Genome Biol.">
        <title>Genome of Acanthamoeba castellanii highlights extensive lateral gene transfer and early evolution of tyrosine kinase signaling.</title>
        <authorList>
            <person name="Clarke M."/>
            <person name="Lohan A.J."/>
            <person name="Liu B."/>
            <person name="Lagkouvardos I."/>
            <person name="Roy S."/>
            <person name="Zafar N."/>
            <person name="Bertelli C."/>
            <person name="Schilde C."/>
            <person name="Kianianmomeni A."/>
            <person name="Burglin T.R."/>
            <person name="Frech C."/>
            <person name="Turcotte B."/>
            <person name="Kopec K.O."/>
            <person name="Synnott J.M."/>
            <person name="Choo C."/>
            <person name="Paponov I."/>
            <person name="Finkler A."/>
            <person name="Soon Heng Tan C."/>
            <person name="Hutchins A.P."/>
            <person name="Weinmeier T."/>
            <person name="Rattei T."/>
            <person name="Chu J.S."/>
            <person name="Gimenez G."/>
            <person name="Irimia M."/>
            <person name="Rigden D.J."/>
            <person name="Fitzpatrick D.A."/>
            <person name="Lorenzo-Morales J."/>
            <person name="Bateman A."/>
            <person name="Chiu C.H."/>
            <person name="Tang P."/>
            <person name="Hegemann P."/>
            <person name="Fromm H."/>
            <person name="Raoult D."/>
            <person name="Greub G."/>
            <person name="Miranda-Saavedra D."/>
            <person name="Chen N."/>
            <person name="Nash P."/>
            <person name="Ginger M.L."/>
            <person name="Horn M."/>
            <person name="Schaap P."/>
            <person name="Caler L."/>
            <person name="Loftus B."/>
        </authorList>
    </citation>
    <scope>NUCLEOTIDE SEQUENCE [LARGE SCALE GENOMIC DNA]</scope>
    <source>
        <strain evidence="8 9">Neff</strain>
    </source>
</reference>
<dbReference type="GeneID" id="14915104"/>
<dbReference type="GO" id="GO:0000906">
    <property type="term" value="F:6,7-dimethyl-8-ribityllumazine synthase activity"/>
    <property type="evidence" value="ECO:0007669"/>
    <property type="project" value="UniProtKB-EC"/>
</dbReference>
<dbReference type="RefSeq" id="XP_004336543.1">
    <property type="nucleotide sequence ID" value="XM_004336495.1"/>
</dbReference>
<dbReference type="Proteomes" id="UP000011083">
    <property type="component" value="Unassembled WGS sequence"/>
</dbReference>
<dbReference type="UniPathway" id="UPA00275">
    <property type="reaction ID" value="UER00404"/>
</dbReference>
<dbReference type="PANTHER" id="PTHR21058">
    <property type="entry name" value="6,7-DIMETHYL-8-RIBITYLLUMAZINE SYNTHASE DMRL SYNTHASE LUMAZINE SYNTHASE"/>
    <property type="match status" value="1"/>
</dbReference>
<comment type="function">
    <text evidence="7">Catalyzes the formation of 6,7-dimethyl-8-ribityllumazine by condensation of 5-amino-6-(D-ribitylamino)uracil with 3,4-dihydroxy-2-butanone 4-phosphate. This is the penultimate step in the biosynthesis of riboflavin.</text>
</comment>
<comment type="pathway">
    <text evidence="1 7">Cofactor biosynthesis; riboflavin biosynthesis; riboflavin from 2-hydroxy-3-oxobutyl phosphate and 5-amino-6-(D-ribitylamino)uracil: step 1/2.</text>
</comment>
<keyword evidence="5 7" id="KW-0808">Transferase</keyword>
<accession>L8GN89</accession>
<dbReference type="HAMAP" id="MF_00178">
    <property type="entry name" value="Lumazine_synth"/>
    <property type="match status" value="1"/>
</dbReference>
<dbReference type="VEuPathDB" id="AmoebaDB:ACA1_193330"/>
<dbReference type="InterPro" id="IPR034964">
    <property type="entry name" value="LS"/>
</dbReference>
<dbReference type="CDD" id="cd09209">
    <property type="entry name" value="Lumazine_synthase-I"/>
    <property type="match status" value="1"/>
</dbReference>
<dbReference type="EC" id="2.5.1.78" evidence="3 7"/>
<dbReference type="NCBIfam" id="TIGR00114">
    <property type="entry name" value="lumazine-synth"/>
    <property type="match status" value="1"/>
</dbReference>
<dbReference type="EMBL" id="KB008052">
    <property type="protein sequence ID" value="ELR14530.1"/>
    <property type="molecule type" value="Genomic_DNA"/>
</dbReference>
<keyword evidence="9" id="KW-1185">Reference proteome</keyword>
<name>L8GN89_ACACF</name>
<protein>
    <recommendedName>
        <fullName evidence="3 7">6,7-dimethyl-8-ribityllumazine synthase</fullName>
        <shortName evidence="7">DMRL synthase</shortName>
        <ecNumber evidence="3 7">2.5.1.78</ecNumber>
    </recommendedName>
</protein>
<dbReference type="GO" id="GO:0009231">
    <property type="term" value="P:riboflavin biosynthetic process"/>
    <property type="evidence" value="ECO:0007669"/>
    <property type="project" value="UniProtKB-UniPathway"/>
</dbReference>
<dbReference type="Gene3D" id="3.40.50.960">
    <property type="entry name" value="Lumazine/riboflavin synthase"/>
    <property type="match status" value="1"/>
</dbReference>
<sequence>MSSLHHSSAVVSTFDPRKEKPLGVPLPDTAEAIARLRVCLIRTAWNENLVTSLADQTRAQLVKAGVAEANVVAAPAVAGSYELPYAAKRWAESGAFDVILCFGVLIKGETLHFECISNAVAQGLMDAQLSTGVPVIYGVLNCLTLEQAEARCGKVSPLPTSLALTAINMAALRTNSLPSNKARL</sequence>
<evidence type="ECO:0000313" key="8">
    <source>
        <dbReference type="EMBL" id="ELR14530.1"/>
    </source>
</evidence>
<dbReference type="OrthoDB" id="2965at2759"/>
<comment type="catalytic activity">
    <reaction evidence="6 7">
        <text>(2S)-2-hydroxy-3-oxobutyl phosphate + 5-amino-6-(D-ribitylamino)uracil = 6,7-dimethyl-8-(1-D-ribityl)lumazine + phosphate + 2 H2O + H(+)</text>
        <dbReference type="Rhea" id="RHEA:26152"/>
        <dbReference type="ChEBI" id="CHEBI:15377"/>
        <dbReference type="ChEBI" id="CHEBI:15378"/>
        <dbReference type="ChEBI" id="CHEBI:15934"/>
        <dbReference type="ChEBI" id="CHEBI:43474"/>
        <dbReference type="ChEBI" id="CHEBI:58201"/>
        <dbReference type="ChEBI" id="CHEBI:58830"/>
        <dbReference type="EC" id="2.5.1.78"/>
    </reaction>
</comment>
<dbReference type="AlphaFoldDB" id="L8GN89"/>
<dbReference type="Pfam" id="PF00885">
    <property type="entry name" value="DMRL_synthase"/>
    <property type="match status" value="1"/>
</dbReference>
<evidence type="ECO:0000256" key="5">
    <source>
        <dbReference type="ARBA" id="ARBA00022679"/>
    </source>
</evidence>
<dbReference type="GO" id="GO:0009349">
    <property type="term" value="C:riboflavin synthase complex"/>
    <property type="evidence" value="ECO:0007669"/>
    <property type="project" value="UniProtKB-UniRule"/>
</dbReference>
<dbReference type="InterPro" id="IPR036467">
    <property type="entry name" value="LS/RS_sf"/>
</dbReference>
<evidence type="ECO:0000313" key="9">
    <source>
        <dbReference type="Proteomes" id="UP000011083"/>
    </source>
</evidence>
<evidence type="ECO:0000256" key="2">
    <source>
        <dbReference type="ARBA" id="ARBA00007424"/>
    </source>
</evidence>